<keyword evidence="3" id="KW-0614">Plasmid</keyword>
<feature type="region of interest" description="Disordered" evidence="1">
    <location>
        <begin position="154"/>
        <end position="175"/>
    </location>
</feature>
<keyword evidence="2" id="KW-1133">Transmembrane helix</keyword>
<proteinExistence type="predicted"/>
<evidence type="ECO:0000313" key="3">
    <source>
        <dbReference type="EMBL" id="CDM62302.1"/>
    </source>
</evidence>
<sequence>MDAYISALVGLAGVAIGGLASFATAWATHRSQVKEKQREVEAAKREKLFSDFIAEATRLYGDAVSHQKDDVSDLVLLYALVAQMRLISSRPVVDAAEMAMERIVETYLTPNRSLSEMRDLARSGAMNFLLDFGEAGRAELAAGTYRPDHRIFAERLNHPPPSGERAANTERSLVP</sequence>
<gene>
    <name evidence="3" type="ORF">LPU83_pLPU83d_0932</name>
</gene>
<geneLocation type="plasmid" evidence="3 4">
    <name>pLPU83d</name>
</geneLocation>
<evidence type="ECO:0000256" key="2">
    <source>
        <dbReference type="SAM" id="Phobius"/>
    </source>
</evidence>
<organism evidence="3 4">
    <name type="scientific">Rhizobium favelukesii</name>
    <dbReference type="NCBI Taxonomy" id="348824"/>
    <lineage>
        <taxon>Bacteria</taxon>
        <taxon>Pseudomonadati</taxon>
        <taxon>Pseudomonadota</taxon>
        <taxon>Alphaproteobacteria</taxon>
        <taxon>Hyphomicrobiales</taxon>
        <taxon>Rhizobiaceae</taxon>
        <taxon>Rhizobium/Agrobacterium group</taxon>
        <taxon>Rhizobium</taxon>
    </lineage>
</organism>
<name>W6RME9_9HYPH</name>
<protein>
    <submittedName>
        <fullName evidence="3">Uncharacterized protein</fullName>
    </submittedName>
</protein>
<feature type="transmembrane region" description="Helical" evidence="2">
    <location>
        <begin position="6"/>
        <end position="28"/>
    </location>
</feature>
<dbReference type="EMBL" id="HG916855">
    <property type="protein sequence ID" value="CDM62302.1"/>
    <property type="molecule type" value="Genomic_DNA"/>
</dbReference>
<dbReference type="Proteomes" id="UP000019443">
    <property type="component" value="Plasmid pLPU83d"/>
</dbReference>
<dbReference type="RefSeq" id="WP_024317133.1">
    <property type="nucleotide sequence ID" value="NZ_ATTO01000046.1"/>
</dbReference>
<keyword evidence="2" id="KW-0812">Transmembrane</keyword>
<dbReference type="KEGG" id="rhl:LPU83_pLPU83d_0932"/>
<keyword evidence="4" id="KW-1185">Reference proteome</keyword>
<dbReference type="HOGENOM" id="CLU_141682_0_0_5"/>
<dbReference type="AlphaFoldDB" id="W6RME9"/>
<keyword evidence="2" id="KW-0472">Membrane</keyword>
<evidence type="ECO:0000313" key="4">
    <source>
        <dbReference type="Proteomes" id="UP000019443"/>
    </source>
</evidence>
<accession>W6RME9</accession>
<evidence type="ECO:0000256" key="1">
    <source>
        <dbReference type="SAM" id="MobiDB-lite"/>
    </source>
</evidence>
<dbReference type="PATRIC" id="fig|348824.6.peg.6612"/>
<reference evidence="3" key="1">
    <citation type="submission" date="2013-11" db="EMBL/GenBank/DDBJ databases">
        <title>Draft genome sequence of the broad-host-range Rhizobium sp. LPU83 strain, a member of the low-genetic diversity Oregon-like Rhizobium sp. group.</title>
        <authorList>
            <person name="Wibberg D."/>
            <person name="Puehler A."/>
            <person name="Schlueter A."/>
        </authorList>
    </citation>
    <scope>NUCLEOTIDE SEQUENCE [LARGE SCALE GENOMIC DNA]</scope>
    <source>
        <strain evidence="3">LPU83</strain>
        <plasmid evidence="3">pLPU83d</plasmid>
    </source>
</reference>